<keyword evidence="3" id="KW-0175">Coiled coil</keyword>
<keyword evidence="2" id="KW-1188">Viral release from host cell</keyword>
<organism evidence="6">
    <name type="scientific">Siphoviridae sp. ctwuP1</name>
    <dbReference type="NCBI Taxonomy" id="2827972"/>
    <lineage>
        <taxon>Viruses</taxon>
        <taxon>Duplodnaviria</taxon>
        <taxon>Heunggongvirae</taxon>
        <taxon>Uroviricota</taxon>
        <taxon>Caudoviricetes</taxon>
    </lineage>
</organism>
<dbReference type="Gene3D" id="1.10.287.1490">
    <property type="match status" value="1"/>
</dbReference>
<protein>
    <submittedName>
        <fullName evidence="6">Minor tail protein</fullName>
    </submittedName>
</protein>
<dbReference type="InterPro" id="IPR010090">
    <property type="entry name" value="Phage_tape_meas"/>
</dbReference>
<keyword evidence="4" id="KW-1133">Transmembrane helix</keyword>
<dbReference type="PANTHER" id="PTHR37813">
    <property type="entry name" value="FELS-2 PROPHAGE PROTEIN"/>
    <property type="match status" value="1"/>
</dbReference>
<keyword evidence="1" id="KW-1245">Viral tail assembly</keyword>
<dbReference type="EMBL" id="BK032787">
    <property type="protein sequence ID" value="DAF60345.1"/>
    <property type="molecule type" value="Genomic_DNA"/>
</dbReference>
<reference evidence="6" key="1">
    <citation type="journal article" date="2021" name="Proc. Natl. Acad. Sci. U.S.A.">
        <title>A Catalog of Tens of Thousands of Viruses from Human Metagenomes Reveals Hidden Associations with Chronic Diseases.</title>
        <authorList>
            <person name="Tisza M.J."/>
            <person name="Buck C.B."/>
        </authorList>
    </citation>
    <scope>NUCLEOTIDE SEQUENCE</scope>
    <source>
        <strain evidence="6">CtwuP1</strain>
    </source>
</reference>
<feature type="transmembrane region" description="Helical" evidence="4">
    <location>
        <begin position="525"/>
        <end position="544"/>
    </location>
</feature>
<dbReference type="NCBIfam" id="TIGR01760">
    <property type="entry name" value="tape_meas_TP901"/>
    <property type="match status" value="1"/>
</dbReference>
<dbReference type="PANTHER" id="PTHR37813:SF1">
    <property type="entry name" value="FELS-2 PROPHAGE PROTEIN"/>
    <property type="match status" value="1"/>
</dbReference>
<keyword evidence="4" id="KW-0812">Transmembrane</keyword>
<feature type="transmembrane region" description="Helical" evidence="4">
    <location>
        <begin position="466"/>
        <end position="487"/>
    </location>
</feature>
<evidence type="ECO:0000256" key="3">
    <source>
        <dbReference type="SAM" id="Coils"/>
    </source>
</evidence>
<proteinExistence type="predicted"/>
<sequence length="988" mass="107302">MSTGKIKGITVEIGGDTRPLNDALKKSEKQIKTTQSELREVNRQLKFDPTNTELLRQKQTLLASAVSETRQKLDTLKQAEKQAQEQFKRGDISAEQYRSLQREVVKTEGQLKSLEKQAAQSNATIEKIKGVADSVSQGAKKVSGAMAPVSAAIVGAGAYAVKAMDEVDVGLDTLATKTGATKETAKDLQEVYKQVAEEVPGDFGDIGAAVGELNTRLDFTGEKLKSASVDFLKFAKVNGTDVNTSVQLVTRAMGDAGISAGQYKPLLDALTVAAQKSGISIDTLTTNLAKYGAPMRALGIDTENAIALFAGWEKAGVNTEIAFSGMKKAISAWGAANKDPQKEFAKTMQQIKDCPDLASATTLAIEAFGQKAGPDLADAIKGGRFEVESYTKAIQNSAGTVESTYSQVVDEVDDTQLAAQNLKLGLHDLGETVAKTLGPIFLKIAQSVKQLLDRFNELSPAGKKTVMVIAGIVAAIAPMAGIVSVIAKMTSGIMSLSGTFKMLKSATQAQTIAQKALNLAMNHNIIFLVITAITALVAGFIYLWKNCEGFRNFWIGLWDKIKAVTSNAVEALKTFFTVTIPNAFNAVIDWIKANWQGLLLLIVNPFAGAFKLLYENCEGFRNFINNFLQKIKDFFVNTWNSIVTFFTESIPNAFAQLVAWFSELPAKIGYEIGRIFANIVNFGVNAWNWVTTELPKIIQGIVDWFASLPGRIWTWLVNAVNNVIAWGTTVKNHATALIKAAIDAVVNWFATLPSRIWTWLVNAKNRVTEWGTSVKERASALIKQTIDAVVNWFKSLPDRVKEWLTKTKDRVVSWGKETAQKGKEGAQDLFNNIVNTVKELPGKMLDIGKNIVTGIWDGIKNKVTWIKDKIKDFSGGIVKGFKDNLEIHSPSRVFADQIGKFIPEGIWQGISGAMGKLQSNMKQSVGRLVEATQGSVNATMMTTAGGSAGGKSMSFTQNNTFNGYQSRDGARAVEDLNRKLGIAYGGAF</sequence>
<dbReference type="Pfam" id="PF10145">
    <property type="entry name" value="PhageMin_Tail"/>
    <property type="match status" value="1"/>
</dbReference>
<evidence type="ECO:0000256" key="1">
    <source>
        <dbReference type="ARBA" id="ARBA00022465"/>
    </source>
</evidence>
<evidence type="ECO:0000256" key="4">
    <source>
        <dbReference type="SAM" id="Phobius"/>
    </source>
</evidence>
<keyword evidence="4" id="KW-0472">Membrane</keyword>
<feature type="coiled-coil region" evidence="3">
    <location>
        <begin position="24"/>
        <end position="131"/>
    </location>
</feature>
<feature type="domain" description="Phage tail tape measure protein" evidence="5">
    <location>
        <begin position="202"/>
        <end position="352"/>
    </location>
</feature>
<evidence type="ECO:0000313" key="6">
    <source>
        <dbReference type="EMBL" id="DAF60345.1"/>
    </source>
</evidence>
<dbReference type="GO" id="GO:0098003">
    <property type="term" value="P:viral tail assembly"/>
    <property type="evidence" value="ECO:0007669"/>
    <property type="project" value="UniProtKB-KW"/>
</dbReference>
<name>A0A8S5TAP5_9CAUD</name>
<accession>A0A8S5TAP5</accession>
<evidence type="ECO:0000256" key="2">
    <source>
        <dbReference type="ARBA" id="ARBA00022612"/>
    </source>
</evidence>
<evidence type="ECO:0000259" key="5">
    <source>
        <dbReference type="Pfam" id="PF10145"/>
    </source>
</evidence>